<dbReference type="PROSITE" id="PS00455">
    <property type="entry name" value="AMP_BINDING"/>
    <property type="match status" value="1"/>
</dbReference>
<proteinExistence type="inferred from homology"/>
<dbReference type="Pfam" id="PF13193">
    <property type="entry name" value="AMP-binding_C"/>
    <property type="match status" value="1"/>
</dbReference>
<feature type="domain" description="AMP-dependent synthetase/ligase" evidence="3">
    <location>
        <begin position="12"/>
        <end position="398"/>
    </location>
</feature>
<comment type="similarity">
    <text evidence="1">Belongs to the ATP-dependent AMP-binding enzyme family.</text>
</comment>
<reference evidence="5 6" key="1">
    <citation type="submission" date="2020-08" db="EMBL/GenBank/DDBJ databases">
        <title>Sequencing the genomes of 1000 actinobacteria strains.</title>
        <authorList>
            <person name="Klenk H.-P."/>
        </authorList>
    </citation>
    <scope>NUCLEOTIDE SEQUENCE [LARGE SCALE GENOMIC DNA]</scope>
    <source>
        <strain evidence="5 6">DSM 45298</strain>
    </source>
</reference>
<dbReference type="PANTHER" id="PTHR43201">
    <property type="entry name" value="ACYL-COA SYNTHETASE"/>
    <property type="match status" value="1"/>
</dbReference>
<dbReference type="Gene3D" id="3.30.300.30">
    <property type="match status" value="1"/>
</dbReference>
<evidence type="ECO:0000256" key="1">
    <source>
        <dbReference type="ARBA" id="ARBA00006432"/>
    </source>
</evidence>
<keyword evidence="6" id="KW-1185">Reference proteome</keyword>
<accession>A0A840F3Y6</accession>
<comment type="caution">
    <text evidence="5">The sequence shown here is derived from an EMBL/GenBank/DDBJ whole genome shotgun (WGS) entry which is preliminary data.</text>
</comment>
<dbReference type="InterPro" id="IPR042099">
    <property type="entry name" value="ANL_N_sf"/>
</dbReference>
<dbReference type="InterPro" id="IPR045851">
    <property type="entry name" value="AMP-bd_C_sf"/>
</dbReference>
<dbReference type="PANTHER" id="PTHR43201:SF5">
    <property type="entry name" value="MEDIUM-CHAIN ACYL-COA LIGASE ACSF2, MITOCHONDRIAL"/>
    <property type="match status" value="1"/>
</dbReference>
<organism evidence="5 6">
    <name type="scientific">Gordonia humi</name>
    <dbReference type="NCBI Taxonomy" id="686429"/>
    <lineage>
        <taxon>Bacteria</taxon>
        <taxon>Bacillati</taxon>
        <taxon>Actinomycetota</taxon>
        <taxon>Actinomycetes</taxon>
        <taxon>Mycobacteriales</taxon>
        <taxon>Gordoniaceae</taxon>
        <taxon>Gordonia</taxon>
    </lineage>
</organism>
<evidence type="ECO:0000313" key="6">
    <source>
        <dbReference type="Proteomes" id="UP000551501"/>
    </source>
</evidence>
<protein>
    <submittedName>
        <fullName evidence="5">Fatty-acyl-CoA synthase</fullName>
        <ecNumber evidence="5">6.2.1.-</ecNumber>
    </submittedName>
</protein>
<gene>
    <name evidence="5" type="ORF">BKA16_003916</name>
</gene>
<evidence type="ECO:0000256" key="2">
    <source>
        <dbReference type="ARBA" id="ARBA00022598"/>
    </source>
</evidence>
<dbReference type="SUPFAM" id="SSF56801">
    <property type="entry name" value="Acetyl-CoA synthetase-like"/>
    <property type="match status" value="1"/>
</dbReference>
<dbReference type="Pfam" id="PF00501">
    <property type="entry name" value="AMP-binding"/>
    <property type="match status" value="1"/>
</dbReference>
<name>A0A840F3Y6_9ACTN</name>
<evidence type="ECO:0000259" key="4">
    <source>
        <dbReference type="Pfam" id="PF13193"/>
    </source>
</evidence>
<evidence type="ECO:0000313" key="5">
    <source>
        <dbReference type="EMBL" id="MBB4137364.1"/>
    </source>
</evidence>
<dbReference type="InterPro" id="IPR025110">
    <property type="entry name" value="AMP-bd_C"/>
</dbReference>
<dbReference type="Gene3D" id="3.40.50.12780">
    <property type="entry name" value="N-terminal domain of ligase-like"/>
    <property type="match status" value="1"/>
</dbReference>
<dbReference type="EC" id="6.2.1.-" evidence="5"/>
<dbReference type="GO" id="GO:0031956">
    <property type="term" value="F:medium-chain fatty acid-CoA ligase activity"/>
    <property type="evidence" value="ECO:0007669"/>
    <property type="project" value="TreeGrafter"/>
</dbReference>
<dbReference type="InterPro" id="IPR020845">
    <property type="entry name" value="AMP-binding_CS"/>
</dbReference>
<dbReference type="EMBL" id="JACIFP010000001">
    <property type="protein sequence ID" value="MBB4137364.1"/>
    <property type="molecule type" value="Genomic_DNA"/>
</dbReference>
<dbReference type="Proteomes" id="UP000551501">
    <property type="component" value="Unassembled WGS sequence"/>
</dbReference>
<sequence length="552" mass="59693">MEGFNLSRVLDTVAQAAGERDMLVWRGRRHTYAEVNRRATAFARFLLAQGCGARAERDDLDGHQSGQDHVGLYLRNDTAYVEAMVGGFRARCAPFNINYRYVEEELTYVLRSADASVLVYHAEFAPQVAAIRDSLPDLRVLVQVPDDSGNGLLPGAVDYTAILDAPVDGTVALPEPTGDDLFILFTGGTTGMPKGVLWRQHDIYLSSMGGTPFGTTEPFRSYDDVAAAATAAEQGMRIVLTPPFMHGAAQWTVFHIVTNGGTLVLPDANDRFDAANVWDLAIAEGAVMIPVVGDAMARPLVDHLEAQSEQWRASVPVAAIQNGGAPLTPAIRRRLHAAKPGLLVLDNVGSSETGIQMTMMSDGSGGDQPSHFVPTPDTTVVDDELTRVVEPGGDIGWLARKGYVPLGYLNDAAKTAKTFPVIDGTRWSLPGDRARLLADGSIELLGRDSVTINSGGEKIYAEEVERALTGHPAIRDVIVVGRPSEVWGQEVTAVVELDDGAAVTDEELRDHCRAHIASYKIPKTIVRCETVKRSPAGKADYRWARERATRSV</sequence>
<dbReference type="NCBIfam" id="NF005863">
    <property type="entry name" value="PRK07798.1"/>
    <property type="match status" value="1"/>
</dbReference>
<dbReference type="AlphaFoldDB" id="A0A840F3Y6"/>
<dbReference type="RefSeq" id="WP_183372223.1">
    <property type="nucleotide sequence ID" value="NZ_BAABHL010000126.1"/>
</dbReference>
<evidence type="ECO:0000259" key="3">
    <source>
        <dbReference type="Pfam" id="PF00501"/>
    </source>
</evidence>
<keyword evidence="2 5" id="KW-0436">Ligase</keyword>
<feature type="domain" description="AMP-binding enzyme C-terminal" evidence="4">
    <location>
        <begin position="463"/>
        <end position="538"/>
    </location>
</feature>
<dbReference type="GO" id="GO:0006631">
    <property type="term" value="P:fatty acid metabolic process"/>
    <property type="evidence" value="ECO:0007669"/>
    <property type="project" value="TreeGrafter"/>
</dbReference>
<dbReference type="InterPro" id="IPR000873">
    <property type="entry name" value="AMP-dep_synth/lig_dom"/>
</dbReference>